<dbReference type="Pfam" id="PF01370">
    <property type="entry name" value="Epimerase"/>
    <property type="match status" value="1"/>
</dbReference>
<dbReference type="InterPro" id="IPR036291">
    <property type="entry name" value="NAD(P)-bd_dom_sf"/>
</dbReference>
<evidence type="ECO:0000256" key="1">
    <source>
        <dbReference type="ARBA" id="ARBA00022857"/>
    </source>
</evidence>
<keyword evidence="1" id="KW-0521">NADP</keyword>
<sequence>MSEPRFLVTGAHGCIGAWVVHELVEAGSPVVTFDLSTDARRVKLLLGPERASEVPHIAGDITDLEQLERTVDEHGITNIIHLAALQVPFCRADPPLGARVNVLGTVNIFEVAKKRETLAPIVYASSVAAFDAYEEGTEPSMSAHPSTIYGVYKRANEGTAWVYAAENGIASVGLRPHTVYGVGRDQGLTSAPTTAMLAAAAGVPFTIPYGGRSEFQFGRDVAQCFIAASVAPATGSTVHNLPGVAVSMDEVVAAIVAAAPGADIQFEGAPLPFPEEVDSTSFTNLAGPVPTTPFSDGVAATVERFHELLTLGLVTAPTA</sequence>
<evidence type="ECO:0000259" key="3">
    <source>
        <dbReference type="Pfam" id="PF01370"/>
    </source>
</evidence>
<protein>
    <submittedName>
        <fullName evidence="4">Unannotated protein</fullName>
    </submittedName>
</protein>
<dbReference type="PANTHER" id="PTHR43103">
    <property type="entry name" value="NUCLEOSIDE-DIPHOSPHATE-SUGAR EPIMERASE"/>
    <property type="match status" value="1"/>
</dbReference>
<name>A0A6J6Q2F6_9ZZZZ</name>
<dbReference type="Gene3D" id="3.40.50.720">
    <property type="entry name" value="NAD(P)-binding Rossmann-like Domain"/>
    <property type="match status" value="1"/>
</dbReference>
<evidence type="ECO:0000313" key="4">
    <source>
        <dbReference type="EMBL" id="CAB4705920.1"/>
    </source>
</evidence>
<dbReference type="CDD" id="cd08946">
    <property type="entry name" value="SDR_e"/>
    <property type="match status" value="1"/>
</dbReference>
<reference evidence="4" key="1">
    <citation type="submission" date="2020-05" db="EMBL/GenBank/DDBJ databases">
        <authorList>
            <person name="Chiriac C."/>
            <person name="Salcher M."/>
            <person name="Ghai R."/>
            <person name="Kavagutti S V."/>
        </authorList>
    </citation>
    <scope>NUCLEOTIDE SEQUENCE</scope>
</reference>
<dbReference type="SUPFAM" id="SSF51735">
    <property type="entry name" value="NAD(P)-binding Rossmann-fold domains"/>
    <property type="match status" value="1"/>
</dbReference>
<accession>A0A6J6Q2F6</accession>
<evidence type="ECO:0000256" key="2">
    <source>
        <dbReference type="ARBA" id="ARBA00023277"/>
    </source>
</evidence>
<dbReference type="InterPro" id="IPR001509">
    <property type="entry name" value="Epimerase_deHydtase"/>
</dbReference>
<gene>
    <name evidence="4" type="ORF">UFOPK2399_01662</name>
</gene>
<keyword evidence="2" id="KW-0119">Carbohydrate metabolism</keyword>
<feature type="domain" description="NAD-dependent epimerase/dehydratase" evidence="3">
    <location>
        <begin position="7"/>
        <end position="235"/>
    </location>
</feature>
<organism evidence="4">
    <name type="scientific">freshwater metagenome</name>
    <dbReference type="NCBI Taxonomy" id="449393"/>
    <lineage>
        <taxon>unclassified sequences</taxon>
        <taxon>metagenomes</taxon>
        <taxon>ecological metagenomes</taxon>
    </lineage>
</organism>
<dbReference type="PANTHER" id="PTHR43103:SF3">
    <property type="entry name" value="ADP-L-GLYCERO-D-MANNO-HEPTOSE-6-EPIMERASE"/>
    <property type="match status" value="1"/>
</dbReference>
<dbReference type="EMBL" id="CAEZXP010000006">
    <property type="protein sequence ID" value="CAB4705920.1"/>
    <property type="molecule type" value="Genomic_DNA"/>
</dbReference>
<dbReference type="AlphaFoldDB" id="A0A6J6Q2F6"/>
<proteinExistence type="predicted"/>